<proteinExistence type="predicted"/>
<evidence type="ECO:0000313" key="2">
    <source>
        <dbReference type="Proteomes" id="UP001150238"/>
    </source>
</evidence>
<accession>A0A9W9B130</accession>
<dbReference type="EMBL" id="JANVFS010000002">
    <property type="protein sequence ID" value="KAJ4494804.1"/>
    <property type="molecule type" value="Genomic_DNA"/>
</dbReference>
<organism evidence="1 2">
    <name type="scientific">Lentinula lateritia</name>
    <dbReference type="NCBI Taxonomy" id="40482"/>
    <lineage>
        <taxon>Eukaryota</taxon>
        <taxon>Fungi</taxon>
        <taxon>Dikarya</taxon>
        <taxon>Basidiomycota</taxon>
        <taxon>Agaricomycotina</taxon>
        <taxon>Agaricomycetes</taxon>
        <taxon>Agaricomycetidae</taxon>
        <taxon>Agaricales</taxon>
        <taxon>Marasmiineae</taxon>
        <taxon>Omphalotaceae</taxon>
        <taxon>Lentinula</taxon>
    </lineage>
</organism>
<protein>
    <submittedName>
        <fullName evidence="1">Uncharacterized protein</fullName>
    </submittedName>
</protein>
<dbReference type="Proteomes" id="UP001150238">
    <property type="component" value="Unassembled WGS sequence"/>
</dbReference>
<comment type="caution">
    <text evidence="1">The sequence shown here is derived from an EMBL/GenBank/DDBJ whole genome shotgun (WGS) entry which is preliminary data.</text>
</comment>
<dbReference type="AlphaFoldDB" id="A0A9W9B130"/>
<reference evidence="1" key="2">
    <citation type="journal article" date="2023" name="Proc. Natl. Acad. Sci. U.S.A.">
        <title>A global phylogenomic analysis of the shiitake genus Lentinula.</title>
        <authorList>
            <person name="Sierra-Patev S."/>
            <person name="Min B."/>
            <person name="Naranjo-Ortiz M."/>
            <person name="Looney B."/>
            <person name="Konkel Z."/>
            <person name="Slot J.C."/>
            <person name="Sakamoto Y."/>
            <person name="Steenwyk J.L."/>
            <person name="Rokas A."/>
            <person name="Carro J."/>
            <person name="Camarero S."/>
            <person name="Ferreira P."/>
            <person name="Molpeceres G."/>
            <person name="Ruiz-Duenas F.J."/>
            <person name="Serrano A."/>
            <person name="Henrissat B."/>
            <person name="Drula E."/>
            <person name="Hughes K.W."/>
            <person name="Mata J.L."/>
            <person name="Ishikawa N.K."/>
            <person name="Vargas-Isla R."/>
            <person name="Ushijima S."/>
            <person name="Smith C.A."/>
            <person name="Donoghue J."/>
            <person name="Ahrendt S."/>
            <person name="Andreopoulos W."/>
            <person name="He G."/>
            <person name="LaButti K."/>
            <person name="Lipzen A."/>
            <person name="Ng V."/>
            <person name="Riley R."/>
            <person name="Sandor L."/>
            <person name="Barry K."/>
            <person name="Martinez A.T."/>
            <person name="Xiao Y."/>
            <person name="Gibbons J.G."/>
            <person name="Terashima K."/>
            <person name="Grigoriev I.V."/>
            <person name="Hibbett D."/>
        </authorList>
    </citation>
    <scope>NUCLEOTIDE SEQUENCE</scope>
    <source>
        <strain evidence="1">Sp2 HRB7682 ss15</strain>
    </source>
</reference>
<gene>
    <name evidence="1" type="ORF">C8J55DRAFT_554428</name>
</gene>
<sequence length="268" mass="30401">MDSSELRSSAINRKARKILHAAMQLKHTYEASVKEPVSPIQLARFQSNPNVHGPNMGAAVVELLAEVAKSTYPGISAKVHWRRLFTTRIDRIISDATHFRKVGISYEETRRKKVLKLALHRKLQRRFRTACIMLDHYTSLGDEDGIRFWTYILQSSNALASTGKCEETASDKECKVSFRGVTDSNSCHSASRILFHYVDDIPSIYPDLFDQRGKKRLGIPEPTTTTHMHVTSSPHPVLQEEHSWCLGSDDDNCPTSFLPYLVRNGYIN</sequence>
<reference evidence="1" key="1">
    <citation type="submission" date="2022-08" db="EMBL/GenBank/DDBJ databases">
        <authorList>
            <consortium name="DOE Joint Genome Institute"/>
            <person name="Min B."/>
            <person name="Riley R."/>
            <person name="Sierra-Patev S."/>
            <person name="Naranjo-Ortiz M."/>
            <person name="Looney B."/>
            <person name="Konkel Z."/>
            <person name="Slot J.C."/>
            <person name="Sakamoto Y."/>
            <person name="Steenwyk J.L."/>
            <person name="Rokas A."/>
            <person name="Carro J."/>
            <person name="Camarero S."/>
            <person name="Ferreira P."/>
            <person name="Molpeceres G."/>
            <person name="Ruiz-Duenas F.J."/>
            <person name="Serrano A."/>
            <person name="Henrissat B."/>
            <person name="Drula E."/>
            <person name="Hughes K.W."/>
            <person name="Mata J.L."/>
            <person name="Ishikawa N.K."/>
            <person name="Vargas-Isla R."/>
            <person name="Ushijima S."/>
            <person name="Smith C.A."/>
            <person name="Ahrendt S."/>
            <person name="Andreopoulos W."/>
            <person name="He G."/>
            <person name="Labutti K."/>
            <person name="Lipzen A."/>
            <person name="Ng V."/>
            <person name="Sandor L."/>
            <person name="Barry K."/>
            <person name="Martinez A.T."/>
            <person name="Xiao Y."/>
            <person name="Gibbons J.G."/>
            <person name="Terashima K."/>
            <person name="Hibbett D.S."/>
            <person name="Grigoriev I.V."/>
        </authorList>
    </citation>
    <scope>NUCLEOTIDE SEQUENCE</scope>
    <source>
        <strain evidence="1">Sp2 HRB7682 ss15</strain>
    </source>
</reference>
<name>A0A9W9B130_9AGAR</name>
<evidence type="ECO:0000313" key="1">
    <source>
        <dbReference type="EMBL" id="KAJ4494804.1"/>
    </source>
</evidence>